<dbReference type="GO" id="GO:0000139">
    <property type="term" value="C:Golgi membrane"/>
    <property type="evidence" value="ECO:0007669"/>
    <property type="project" value="UniProtKB-SubCell"/>
</dbReference>
<evidence type="ECO:0000256" key="2">
    <source>
        <dbReference type="ARBA" id="ARBA00006653"/>
    </source>
</evidence>
<accession>A0AAD8IXV9</accession>
<evidence type="ECO:0000256" key="6">
    <source>
        <dbReference type="ARBA" id="ARBA00023034"/>
    </source>
</evidence>
<sequence length="741" mass="84274">MKSDTSKFPTGRQAARTSADSNACRIKYLVDTPQILQGFLDKSMFLESATRFTTAKYVHSSLDKKENCNDDLNNHWNIIVEGFQVQISKRSRETLLLLDLSVDAYADALAAIMLIDRRPVLDLFLDSRKSCILQKLSSTCYLVYDVITVFCEISKIVQLTLAQVGELFFHFSPRTIPLLRKTLFTSLNSPASHLFSGIPDPDLEIVSWHSFGVTLNALFDQHHNFCFEWFDDCGNHIFSDFNGKYLIDVFENAQQLSLAENKIRATLQDNQVLEGSLKWLNSVSASKVISPWKTTTELVLGHHVDFWREFFEFSFIGRMISITDSRFDKLCELLNVMEWIDDIAKDDCPADKACQISLLLHTHFEDVLEDLLIFLESPYASVRQKHLAPCFQSHCYGIMYKIFLELQVEMERLYEETMELVMPRDVAVPRLLSIQQLLFAFQKHSEQITMILGPPKLWVTKAMVHIPSNSSVDSPKSDRAGHVDGSLKEQTSLLYSAGASDSLSSELKVLNRMTKDLLSESRDLWMFWVSEKLSCDLLHNLMEDGNLSATAPLRGWEETVVKQEQSTESTSETKVSLPSMPSKYITFFLNQACVEIRRAGGHVLDKLTLQSFASTLLEKVIGIYGDFISNEEVFHAKVSKEGVLQILLDLGFSVDILSGGDFIGREDVSRQDNSQTEKSISRDSVRTDGLINGLAQRLDLIDWHTYEPYLWENEKQCYLCHAADFEFFAQAGCRRNTAVVQ</sequence>
<proteinExistence type="inferred from homology"/>
<dbReference type="PANTHER" id="PTHR31658:SF0">
    <property type="entry name" value="CONSERVED OLIGOMERIC GOLGI COMPLEX SUBUNIT 1"/>
    <property type="match status" value="1"/>
</dbReference>
<keyword evidence="7" id="KW-0472">Membrane</keyword>
<dbReference type="GO" id="GO:0017119">
    <property type="term" value="C:Golgi transport complex"/>
    <property type="evidence" value="ECO:0007669"/>
    <property type="project" value="InterPro"/>
</dbReference>
<evidence type="ECO:0000313" key="9">
    <source>
        <dbReference type="Proteomes" id="UP001237642"/>
    </source>
</evidence>
<keyword evidence="5" id="KW-0653">Protein transport</keyword>
<organism evidence="8 9">
    <name type="scientific">Heracleum sosnowskyi</name>
    <dbReference type="NCBI Taxonomy" id="360622"/>
    <lineage>
        <taxon>Eukaryota</taxon>
        <taxon>Viridiplantae</taxon>
        <taxon>Streptophyta</taxon>
        <taxon>Embryophyta</taxon>
        <taxon>Tracheophyta</taxon>
        <taxon>Spermatophyta</taxon>
        <taxon>Magnoliopsida</taxon>
        <taxon>eudicotyledons</taxon>
        <taxon>Gunneridae</taxon>
        <taxon>Pentapetalae</taxon>
        <taxon>asterids</taxon>
        <taxon>campanulids</taxon>
        <taxon>Apiales</taxon>
        <taxon>Apiaceae</taxon>
        <taxon>Apioideae</taxon>
        <taxon>apioid superclade</taxon>
        <taxon>Tordylieae</taxon>
        <taxon>Tordyliinae</taxon>
        <taxon>Heracleum</taxon>
    </lineage>
</organism>
<dbReference type="GO" id="GO:0006891">
    <property type="term" value="P:intra-Golgi vesicle-mediated transport"/>
    <property type="evidence" value="ECO:0007669"/>
    <property type="project" value="InterPro"/>
</dbReference>
<evidence type="ECO:0000256" key="1">
    <source>
        <dbReference type="ARBA" id="ARBA00004395"/>
    </source>
</evidence>
<evidence type="ECO:0000256" key="5">
    <source>
        <dbReference type="ARBA" id="ARBA00022927"/>
    </source>
</evidence>
<evidence type="ECO:0000313" key="8">
    <source>
        <dbReference type="EMBL" id="KAK1392110.1"/>
    </source>
</evidence>
<dbReference type="EMBL" id="JAUIZM010000003">
    <property type="protein sequence ID" value="KAK1392110.1"/>
    <property type="molecule type" value="Genomic_DNA"/>
</dbReference>
<keyword evidence="4" id="KW-0813">Transport</keyword>
<evidence type="ECO:0000256" key="3">
    <source>
        <dbReference type="ARBA" id="ARBA00020978"/>
    </source>
</evidence>
<keyword evidence="6" id="KW-0333">Golgi apparatus</keyword>
<comment type="similarity">
    <text evidence="2">Belongs to the COG1 family.</text>
</comment>
<reference evidence="8" key="2">
    <citation type="submission" date="2023-05" db="EMBL/GenBank/DDBJ databases">
        <authorList>
            <person name="Schelkunov M.I."/>
        </authorList>
    </citation>
    <scope>NUCLEOTIDE SEQUENCE</scope>
    <source>
        <strain evidence="8">Hsosn_3</strain>
        <tissue evidence="8">Leaf</tissue>
    </source>
</reference>
<comment type="subcellular location">
    <subcellularLocation>
        <location evidence="1">Golgi apparatus membrane</location>
        <topology evidence="1">Peripheral membrane protein</topology>
    </subcellularLocation>
</comment>
<protein>
    <recommendedName>
        <fullName evidence="3">Conserved oligomeric Golgi complex subunit 1</fullName>
    </recommendedName>
</protein>
<reference evidence="8" key="1">
    <citation type="submission" date="2023-02" db="EMBL/GenBank/DDBJ databases">
        <title>Genome of toxic invasive species Heracleum sosnowskyi carries increased number of genes despite the absence of recent whole-genome duplications.</title>
        <authorList>
            <person name="Schelkunov M."/>
            <person name="Shtratnikova V."/>
            <person name="Makarenko M."/>
            <person name="Klepikova A."/>
            <person name="Omelchenko D."/>
            <person name="Novikova G."/>
            <person name="Obukhova E."/>
            <person name="Bogdanov V."/>
            <person name="Penin A."/>
            <person name="Logacheva M."/>
        </authorList>
    </citation>
    <scope>NUCLEOTIDE SEQUENCE</scope>
    <source>
        <strain evidence="8">Hsosn_3</strain>
        <tissue evidence="8">Leaf</tissue>
    </source>
</reference>
<keyword evidence="9" id="KW-1185">Reference proteome</keyword>
<evidence type="ECO:0000256" key="4">
    <source>
        <dbReference type="ARBA" id="ARBA00022448"/>
    </source>
</evidence>
<comment type="caution">
    <text evidence="8">The sequence shown here is derived from an EMBL/GenBank/DDBJ whole genome shotgun (WGS) entry which is preliminary data.</text>
</comment>
<dbReference type="Proteomes" id="UP001237642">
    <property type="component" value="Unassembled WGS sequence"/>
</dbReference>
<gene>
    <name evidence="8" type="ORF">POM88_011166</name>
</gene>
<name>A0AAD8IXV9_9APIA</name>
<evidence type="ECO:0000256" key="7">
    <source>
        <dbReference type="ARBA" id="ARBA00023136"/>
    </source>
</evidence>
<dbReference type="PANTHER" id="PTHR31658">
    <property type="entry name" value="CONSERVED OLIGOMERIC GOLGI COMPLEX SUBUNIT 1"/>
    <property type="match status" value="1"/>
</dbReference>
<dbReference type="InterPro" id="IPR033370">
    <property type="entry name" value="COG1"/>
</dbReference>
<dbReference type="AlphaFoldDB" id="A0AAD8IXV9"/>
<dbReference type="GO" id="GO:0015031">
    <property type="term" value="P:protein transport"/>
    <property type="evidence" value="ECO:0007669"/>
    <property type="project" value="UniProtKB-KW"/>
</dbReference>